<dbReference type="Gene3D" id="3.20.20.370">
    <property type="entry name" value="Glycoside hydrolase/deacetylase"/>
    <property type="match status" value="1"/>
</dbReference>
<gene>
    <name evidence="2" type="ORF">A3F84_23060</name>
</gene>
<dbReference type="SUPFAM" id="SSF88713">
    <property type="entry name" value="Glycoside hydrolase/deacetylase"/>
    <property type="match status" value="1"/>
</dbReference>
<feature type="domain" description="NodB homology" evidence="1">
    <location>
        <begin position="25"/>
        <end position="280"/>
    </location>
</feature>
<dbReference type="GO" id="GO:0005975">
    <property type="term" value="P:carbohydrate metabolic process"/>
    <property type="evidence" value="ECO:0007669"/>
    <property type="project" value="InterPro"/>
</dbReference>
<sequence length="280" mass="31391">MSRLFPAYFWRRSAAQAHRLGLDRLYLILSFDCDTPEDIDAVLRMEPYLKGHGIKTTYAVPGALLERTPDAYRGLAEGGADFINHGARPHAEYRGGRYWSVNFYDRMTPAEVVEDIRAGHEIVTRVAGRAPRGFRAPHFGSFQSPAQLELQYRTLVELGYVYSTSTVPRFGFERGPAWNAGEIVEIPLSGSMRRPLTVLDSWGHVISPHTPQVQASYAEAFMETVAFFLADGSPGCLNYYADPSHVYPSDPFEKVVNFLVEQKVQTLHYEDLLALVAASL</sequence>
<dbReference type="EMBL" id="MFKF01000254">
    <property type="protein sequence ID" value="OGG48158.1"/>
    <property type="molecule type" value="Genomic_DNA"/>
</dbReference>
<dbReference type="Pfam" id="PF01522">
    <property type="entry name" value="Polysacc_deac_1"/>
    <property type="match status" value="1"/>
</dbReference>
<dbReference type="PROSITE" id="PS51677">
    <property type="entry name" value="NODB"/>
    <property type="match status" value="1"/>
</dbReference>
<organism evidence="2 3">
    <name type="scientific">Handelsmanbacteria sp. (strain RIFCSPLOWO2_12_FULL_64_10)</name>
    <dbReference type="NCBI Taxonomy" id="1817868"/>
    <lineage>
        <taxon>Bacteria</taxon>
        <taxon>Candidatus Handelsmaniibacteriota</taxon>
    </lineage>
</organism>
<dbReference type="InterPro" id="IPR011330">
    <property type="entry name" value="Glyco_hydro/deAcase_b/a-brl"/>
</dbReference>
<accession>A0A1F6CG96</accession>
<dbReference type="AlphaFoldDB" id="A0A1F6CG96"/>
<dbReference type="GO" id="GO:0016810">
    <property type="term" value="F:hydrolase activity, acting on carbon-nitrogen (but not peptide) bonds"/>
    <property type="evidence" value="ECO:0007669"/>
    <property type="project" value="InterPro"/>
</dbReference>
<proteinExistence type="predicted"/>
<evidence type="ECO:0000259" key="1">
    <source>
        <dbReference type="PROSITE" id="PS51677"/>
    </source>
</evidence>
<evidence type="ECO:0000313" key="2">
    <source>
        <dbReference type="EMBL" id="OGG48158.1"/>
    </source>
</evidence>
<comment type="caution">
    <text evidence="2">The sequence shown here is derived from an EMBL/GenBank/DDBJ whole genome shotgun (WGS) entry which is preliminary data.</text>
</comment>
<dbReference type="InterPro" id="IPR002509">
    <property type="entry name" value="NODB_dom"/>
</dbReference>
<reference evidence="2 3" key="1">
    <citation type="journal article" date="2016" name="Nat. Commun.">
        <title>Thousands of microbial genomes shed light on interconnected biogeochemical processes in an aquifer system.</title>
        <authorList>
            <person name="Anantharaman K."/>
            <person name="Brown C.T."/>
            <person name="Hug L.A."/>
            <person name="Sharon I."/>
            <person name="Castelle C.J."/>
            <person name="Probst A.J."/>
            <person name="Thomas B.C."/>
            <person name="Singh A."/>
            <person name="Wilkins M.J."/>
            <person name="Karaoz U."/>
            <person name="Brodie E.L."/>
            <person name="Williams K.H."/>
            <person name="Hubbard S.S."/>
            <person name="Banfield J.F."/>
        </authorList>
    </citation>
    <scope>NUCLEOTIDE SEQUENCE [LARGE SCALE GENOMIC DNA]</scope>
    <source>
        <strain evidence="3">RIFCSPLOWO2_12_FULL_64_10</strain>
    </source>
</reference>
<dbReference type="Proteomes" id="UP000178606">
    <property type="component" value="Unassembled WGS sequence"/>
</dbReference>
<protein>
    <recommendedName>
        <fullName evidence="1">NodB homology domain-containing protein</fullName>
    </recommendedName>
</protein>
<evidence type="ECO:0000313" key="3">
    <source>
        <dbReference type="Proteomes" id="UP000178606"/>
    </source>
</evidence>
<name>A0A1F6CG96_HANXR</name>